<keyword evidence="2" id="KW-0812">Transmembrane</keyword>
<keyword evidence="2" id="KW-1133">Transmembrane helix</keyword>
<evidence type="ECO:0000256" key="2">
    <source>
        <dbReference type="SAM" id="Phobius"/>
    </source>
</evidence>
<evidence type="ECO:0000313" key="3">
    <source>
        <dbReference type="EMBL" id="KAH8386540.1"/>
    </source>
</evidence>
<gene>
    <name evidence="3" type="ORF">KR093_001191</name>
</gene>
<dbReference type="EMBL" id="JAJJHW010000095">
    <property type="protein sequence ID" value="KAH8386540.1"/>
    <property type="molecule type" value="Genomic_DNA"/>
</dbReference>
<dbReference type="AlphaFoldDB" id="A0AAD4KBR7"/>
<feature type="compositionally biased region" description="Basic and acidic residues" evidence="1">
    <location>
        <begin position="92"/>
        <end position="126"/>
    </location>
</feature>
<feature type="region of interest" description="Disordered" evidence="1">
    <location>
        <begin position="1"/>
        <end position="141"/>
    </location>
</feature>
<organism evidence="3 4">
    <name type="scientific">Drosophila rubida</name>
    <dbReference type="NCBI Taxonomy" id="30044"/>
    <lineage>
        <taxon>Eukaryota</taxon>
        <taxon>Metazoa</taxon>
        <taxon>Ecdysozoa</taxon>
        <taxon>Arthropoda</taxon>
        <taxon>Hexapoda</taxon>
        <taxon>Insecta</taxon>
        <taxon>Pterygota</taxon>
        <taxon>Neoptera</taxon>
        <taxon>Endopterygota</taxon>
        <taxon>Diptera</taxon>
        <taxon>Brachycera</taxon>
        <taxon>Muscomorpha</taxon>
        <taxon>Ephydroidea</taxon>
        <taxon>Drosophilidae</taxon>
        <taxon>Drosophila</taxon>
    </lineage>
</organism>
<sequence length="521" mass="57510">MEPAKNGRQQNHEGNSSPPGSQTQQQQQQQQLSKAESISSSDLSSESSSDSSLQQSSTTSSQRKTLTKSKAERHTSRDATPSRAYSSRGPAIKREFVRDIMGQREYGHEPGYERKQPIKSYTRDPMGDSVYGRDPSSKRDAELEQLYPRQYQRDGRMLDVQSPRQRLPDYGLRGRQVEGANYYTEATSPRERFVESVAPSGWYDDAPGTGYATEQRSLLTEAQSPRVCVQDSLSARSRAQDSLIARGCVQSVTSPRIFTQSVVSPRVQEAHSARSYAQDSLAARNGAQDTTLAAANCAKELRATRAQERLATVNGAQEAVATRSCATETLATRSCATETLATSNCARESIATRSCATETLATCYCAKETIDTRSCAKETLATRSCAQETRESSTQPDVICRRAQDREHKQDNEGAVNGNLAVIAPRGEVGQPDGGDLLNLLDGRNLCPFTAATQTELDLNFFMDMWHSMCESAAGMPPMFYDYDEKFKWFIALLVVMLPFLIIMKLMFSLLSLVIPTTGRP</sequence>
<protein>
    <submittedName>
        <fullName evidence="3">Uncharacterized protein</fullName>
    </submittedName>
</protein>
<feature type="compositionally biased region" description="Low complexity" evidence="1">
    <location>
        <begin position="22"/>
        <end position="64"/>
    </location>
</feature>
<feature type="compositionally biased region" description="Polar residues" evidence="1">
    <location>
        <begin position="7"/>
        <end position="21"/>
    </location>
</feature>
<keyword evidence="4" id="KW-1185">Reference proteome</keyword>
<reference evidence="3" key="1">
    <citation type="journal article" date="2021" name="Mol. Ecol. Resour.">
        <title>Phylogenomic analyses of the genus Drosophila reveals genomic signals of climate adaptation.</title>
        <authorList>
            <person name="Li F."/>
            <person name="Rane R.V."/>
            <person name="Luria V."/>
            <person name="Xiong Z."/>
            <person name="Chen J."/>
            <person name="Li Z."/>
            <person name="Catullo R.A."/>
            <person name="Griffin P.C."/>
            <person name="Schiffer M."/>
            <person name="Pearce S."/>
            <person name="Lee S.F."/>
            <person name="McElroy K."/>
            <person name="Stocker A."/>
            <person name="Shirriffs J."/>
            <person name="Cockerell F."/>
            <person name="Coppin C."/>
            <person name="Sgro C.M."/>
            <person name="Karger A."/>
            <person name="Cain J.W."/>
            <person name="Weber J.A."/>
            <person name="Santpere G."/>
            <person name="Kirschner M.W."/>
            <person name="Hoffmann A.A."/>
            <person name="Oakeshott J.G."/>
            <person name="Zhang G."/>
        </authorList>
    </citation>
    <scope>NUCLEOTIDE SEQUENCE</scope>
    <source>
        <strain evidence="3">BGI-SZ-2011g</strain>
    </source>
</reference>
<dbReference type="Proteomes" id="UP001200034">
    <property type="component" value="Unassembled WGS sequence"/>
</dbReference>
<accession>A0AAD4KBR7</accession>
<evidence type="ECO:0000256" key="1">
    <source>
        <dbReference type="SAM" id="MobiDB-lite"/>
    </source>
</evidence>
<proteinExistence type="predicted"/>
<comment type="caution">
    <text evidence="3">The sequence shown here is derived from an EMBL/GenBank/DDBJ whole genome shotgun (WGS) entry which is preliminary data.</text>
</comment>
<evidence type="ECO:0000313" key="4">
    <source>
        <dbReference type="Proteomes" id="UP001200034"/>
    </source>
</evidence>
<name>A0AAD4KBR7_9MUSC</name>
<keyword evidence="2" id="KW-0472">Membrane</keyword>
<feature type="transmembrane region" description="Helical" evidence="2">
    <location>
        <begin position="489"/>
        <end position="515"/>
    </location>
</feature>